<gene>
    <name evidence="2" type="ORF">EZS27_026745</name>
</gene>
<accession>A0A5J4QSH4</accession>
<protein>
    <recommendedName>
        <fullName evidence="1">KilA-N DNA-binding domain-containing protein</fullName>
    </recommendedName>
</protein>
<name>A0A5J4QSH4_9ZZZZ</name>
<evidence type="ECO:0000259" key="1">
    <source>
        <dbReference type="Pfam" id="PF10543"/>
    </source>
</evidence>
<dbReference type="Pfam" id="PF10543">
    <property type="entry name" value="ORF6N"/>
    <property type="match status" value="1"/>
</dbReference>
<evidence type="ECO:0000313" key="2">
    <source>
        <dbReference type="EMBL" id="KAA6323860.1"/>
    </source>
</evidence>
<organism evidence="2">
    <name type="scientific">termite gut metagenome</name>
    <dbReference type="NCBI Taxonomy" id="433724"/>
    <lineage>
        <taxon>unclassified sequences</taxon>
        <taxon>metagenomes</taxon>
        <taxon>organismal metagenomes</taxon>
    </lineage>
</organism>
<sequence>MLTDIIKLSDVESKIIELRGLKVILDSNIAELYGVETKRINEAVSNNPDKFPEGYILETSEDEATLLRSKISTLKNLGRGEHTKYAPKAFSTCLATILKSAKATRTTIAIVEAFANIRGLSRTMSELSNTTDEFKQKSLMQKSGEIIADLLDEDMRTSGTETTIELNFAVLKFKHTIKREKD</sequence>
<feature type="domain" description="KilA-N DNA-binding" evidence="1">
    <location>
        <begin position="13"/>
        <end position="91"/>
    </location>
</feature>
<dbReference type="InterPro" id="IPR018873">
    <property type="entry name" value="KilA-N_DNA-bd_domain"/>
</dbReference>
<reference evidence="2" key="1">
    <citation type="submission" date="2019-03" db="EMBL/GenBank/DDBJ databases">
        <title>Single cell metagenomics reveals metabolic interactions within the superorganism composed of flagellate Streblomastix strix and complex community of Bacteroidetes bacteria on its surface.</title>
        <authorList>
            <person name="Treitli S.C."/>
            <person name="Kolisko M."/>
            <person name="Husnik F."/>
            <person name="Keeling P."/>
            <person name="Hampl V."/>
        </authorList>
    </citation>
    <scope>NUCLEOTIDE SEQUENCE</scope>
    <source>
        <strain evidence="2">STM</strain>
    </source>
</reference>
<proteinExistence type="predicted"/>
<dbReference type="EMBL" id="SNRY01002705">
    <property type="protein sequence ID" value="KAA6323860.1"/>
    <property type="molecule type" value="Genomic_DNA"/>
</dbReference>
<comment type="caution">
    <text evidence="2">The sequence shown here is derived from an EMBL/GenBank/DDBJ whole genome shotgun (WGS) entry which is preliminary data.</text>
</comment>
<dbReference type="AlphaFoldDB" id="A0A5J4QSH4"/>